<dbReference type="VEuPathDB" id="VectorBase:ADAR2_010533"/>
<keyword evidence="1" id="KW-0812">Transmembrane</keyword>
<name>A0A2M4DAB6_ANODA</name>
<dbReference type="EMBL" id="GGFL01010344">
    <property type="protein sequence ID" value="MBW74522.1"/>
    <property type="molecule type" value="Transcribed_RNA"/>
</dbReference>
<evidence type="ECO:0000313" key="2">
    <source>
        <dbReference type="EMBL" id="MBW74522.1"/>
    </source>
</evidence>
<organism evidence="2">
    <name type="scientific">Anopheles darlingi</name>
    <name type="common">Mosquito</name>
    <dbReference type="NCBI Taxonomy" id="43151"/>
    <lineage>
        <taxon>Eukaryota</taxon>
        <taxon>Metazoa</taxon>
        <taxon>Ecdysozoa</taxon>
        <taxon>Arthropoda</taxon>
        <taxon>Hexapoda</taxon>
        <taxon>Insecta</taxon>
        <taxon>Pterygota</taxon>
        <taxon>Neoptera</taxon>
        <taxon>Endopterygota</taxon>
        <taxon>Diptera</taxon>
        <taxon>Nematocera</taxon>
        <taxon>Culicoidea</taxon>
        <taxon>Culicidae</taxon>
        <taxon>Anophelinae</taxon>
        <taxon>Anopheles</taxon>
    </lineage>
</organism>
<feature type="transmembrane region" description="Helical" evidence="1">
    <location>
        <begin position="12"/>
        <end position="33"/>
    </location>
</feature>
<accession>A0A2M4DAB6</accession>
<protein>
    <submittedName>
        <fullName evidence="2">Putative retrotransposable element</fullName>
    </submittedName>
</protein>
<evidence type="ECO:0000256" key="1">
    <source>
        <dbReference type="SAM" id="Phobius"/>
    </source>
</evidence>
<dbReference type="AlphaFoldDB" id="A0A2M4DAB6"/>
<sequence length="114" mass="12567">MKINLGLRRAFIWTFIIADVNTAIIGADFLAHYDLLVDLKRKRLLDQVTSLETPGSVQEAEHCNIRSFSLEVPYGDLLAEFPTLTATMPPGKGSSTTTVLHIITTGQPVSSRPR</sequence>
<proteinExistence type="predicted"/>
<keyword evidence="1" id="KW-0472">Membrane</keyword>
<reference evidence="2" key="1">
    <citation type="submission" date="2018-01" db="EMBL/GenBank/DDBJ databases">
        <title>An insight into the sialome of Amazonian anophelines.</title>
        <authorList>
            <person name="Ribeiro J.M."/>
            <person name="Scarpassa V."/>
            <person name="Calvo E."/>
        </authorList>
    </citation>
    <scope>NUCLEOTIDE SEQUENCE</scope>
</reference>
<keyword evidence="1" id="KW-1133">Transmembrane helix</keyword>